<dbReference type="Proteomes" id="UP000619479">
    <property type="component" value="Unassembled WGS sequence"/>
</dbReference>
<feature type="transmembrane region" description="Helical" evidence="6">
    <location>
        <begin position="112"/>
        <end position="129"/>
    </location>
</feature>
<feature type="domain" description="DUF202" evidence="7">
    <location>
        <begin position="34"/>
        <end position="94"/>
    </location>
</feature>
<feature type="compositionally biased region" description="Basic and acidic residues" evidence="5">
    <location>
        <begin position="20"/>
        <end position="34"/>
    </location>
</feature>
<feature type="transmembrane region" description="Helical" evidence="6">
    <location>
        <begin position="71"/>
        <end position="92"/>
    </location>
</feature>
<evidence type="ECO:0000313" key="9">
    <source>
        <dbReference type="Proteomes" id="UP000619479"/>
    </source>
</evidence>
<evidence type="ECO:0000313" key="8">
    <source>
        <dbReference type="EMBL" id="GID68115.1"/>
    </source>
</evidence>
<dbReference type="AlphaFoldDB" id="A0A919IL89"/>
<protein>
    <recommendedName>
        <fullName evidence="7">DUF202 domain-containing protein</fullName>
    </recommendedName>
</protein>
<dbReference type="GO" id="GO:0012505">
    <property type="term" value="C:endomembrane system"/>
    <property type="evidence" value="ECO:0007669"/>
    <property type="project" value="UniProtKB-SubCell"/>
</dbReference>
<proteinExistence type="predicted"/>
<accession>A0A919IL89</accession>
<comment type="caution">
    <text evidence="8">The sequence shown here is derived from an EMBL/GenBank/DDBJ whole genome shotgun (WGS) entry which is preliminary data.</text>
</comment>
<dbReference type="Pfam" id="PF02656">
    <property type="entry name" value="DUF202"/>
    <property type="match status" value="1"/>
</dbReference>
<dbReference type="EMBL" id="BOMH01000044">
    <property type="protein sequence ID" value="GID68115.1"/>
    <property type="molecule type" value="Genomic_DNA"/>
</dbReference>
<keyword evidence="9" id="KW-1185">Reference proteome</keyword>
<keyword evidence="4 6" id="KW-0472">Membrane</keyword>
<reference evidence="8" key="1">
    <citation type="submission" date="2021-01" db="EMBL/GenBank/DDBJ databases">
        <title>Whole genome shotgun sequence of Actinoplanes cyaneus NBRC 14990.</title>
        <authorList>
            <person name="Komaki H."/>
            <person name="Tamura T."/>
        </authorList>
    </citation>
    <scope>NUCLEOTIDE SEQUENCE</scope>
    <source>
        <strain evidence="8">NBRC 14990</strain>
    </source>
</reference>
<feature type="region of interest" description="Disordered" evidence="5">
    <location>
        <begin position="1"/>
        <end position="44"/>
    </location>
</feature>
<dbReference type="RefSeq" id="WP_203746761.1">
    <property type="nucleotide sequence ID" value="NZ_BOMH01000044.1"/>
</dbReference>
<sequence>MTRDPGSVPEGTRDPGAVPERTRDAGAFPDRTRDPGASPERTRLAWRRTGMSAAAVALLAARPAFHPGAGPAQWLVAAAAMGGWAALAGLALRRAPGLRIRPPRPAAGTIRAYALITAGFAVIGGLVVML</sequence>
<evidence type="ECO:0000259" key="7">
    <source>
        <dbReference type="Pfam" id="PF02656"/>
    </source>
</evidence>
<evidence type="ECO:0000256" key="6">
    <source>
        <dbReference type="SAM" id="Phobius"/>
    </source>
</evidence>
<dbReference type="InterPro" id="IPR003807">
    <property type="entry name" value="DUF202"/>
</dbReference>
<keyword evidence="2 6" id="KW-0812">Transmembrane</keyword>
<evidence type="ECO:0000256" key="1">
    <source>
        <dbReference type="ARBA" id="ARBA00004127"/>
    </source>
</evidence>
<evidence type="ECO:0000256" key="4">
    <source>
        <dbReference type="ARBA" id="ARBA00023136"/>
    </source>
</evidence>
<keyword evidence="3 6" id="KW-1133">Transmembrane helix</keyword>
<organism evidence="8 9">
    <name type="scientific">Actinoplanes cyaneus</name>
    <dbReference type="NCBI Taxonomy" id="52696"/>
    <lineage>
        <taxon>Bacteria</taxon>
        <taxon>Bacillati</taxon>
        <taxon>Actinomycetota</taxon>
        <taxon>Actinomycetes</taxon>
        <taxon>Micromonosporales</taxon>
        <taxon>Micromonosporaceae</taxon>
        <taxon>Actinoplanes</taxon>
    </lineage>
</organism>
<evidence type="ECO:0000256" key="2">
    <source>
        <dbReference type="ARBA" id="ARBA00022692"/>
    </source>
</evidence>
<evidence type="ECO:0000256" key="5">
    <source>
        <dbReference type="SAM" id="MobiDB-lite"/>
    </source>
</evidence>
<evidence type="ECO:0000256" key="3">
    <source>
        <dbReference type="ARBA" id="ARBA00022989"/>
    </source>
</evidence>
<name>A0A919IL89_9ACTN</name>
<gene>
    <name evidence="8" type="ORF">Acy02nite_59960</name>
</gene>
<comment type="subcellular location">
    <subcellularLocation>
        <location evidence="1">Endomembrane system</location>
        <topology evidence="1">Multi-pass membrane protein</topology>
    </subcellularLocation>
</comment>